<evidence type="ECO:0000256" key="3">
    <source>
        <dbReference type="ARBA" id="ARBA00001947"/>
    </source>
</evidence>
<comment type="pathway">
    <text evidence="6 19">Metabolic intermediate biosynthesis; chorismate biosynthesis; chorismate from D-erythrose 4-phosphate and phosphoenolpyruvate: step 2/7.</text>
</comment>
<keyword evidence="17 19" id="KW-0456">Lyase</keyword>
<evidence type="ECO:0000256" key="12">
    <source>
        <dbReference type="ARBA" id="ARBA00022723"/>
    </source>
</evidence>
<keyword evidence="11 19" id="KW-0028">Amino-acid biosynthesis</keyword>
<dbReference type="PIRSF" id="PIRSF001455">
    <property type="entry name" value="DHQ_synth"/>
    <property type="match status" value="1"/>
</dbReference>
<comment type="function">
    <text evidence="4 19">Catalyzes the conversion of 3-deoxy-D-arabino-heptulosonate 7-phosphate (DAHP) to dehydroquinate (DHQ).</text>
</comment>
<dbReference type="Pfam" id="PF01761">
    <property type="entry name" value="DHQ_synthase"/>
    <property type="match status" value="1"/>
</dbReference>
<feature type="binding site" evidence="19">
    <location>
        <position position="246"/>
    </location>
    <ligand>
        <name>Zn(2+)</name>
        <dbReference type="ChEBI" id="CHEBI:29105"/>
    </ligand>
</feature>
<comment type="catalytic activity">
    <reaction evidence="1 19">
        <text>7-phospho-2-dehydro-3-deoxy-D-arabino-heptonate = 3-dehydroquinate + phosphate</text>
        <dbReference type="Rhea" id="RHEA:21968"/>
        <dbReference type="ChEBI" id="CHEBI:32364"/>
        <dbReference type="ChEBI" id="CHEBI:43474"/>
        <dbReference type="ChEBI" id="CHEBI:58394"/>
        <dbReference type="EC" id="4.2.3.4"/>
    </reaction>
</comment>
<dbReference type="AlphaFoldDB" id="A0A6I3S3H0"/>
<feature type="binding site" evidence="19">
    <location>
        <begin position="128"/>
        <end position="129"/>
    </location>
    <ligand>
        <name>NAD(+)</name>
        <dbReference type="ChEBI" id="CHEBI:57540"/>
    </ligand>
</feature>
<evidence type="ECO:0000256" key="5">
    <source>
        <dbReference type="ARBA" id="ARBA00004496"/>
    </source>
</evidence>
<feature type="domain" description="3-dehydroquinate synthase C-terminal" evidence="21">
    <location>
        <begin position="180"/>
        <end position="323"/>
    </location>
</feature>
<comment type="cofactor">
    <cofactor evidence="2 19">
        <name>NAD(+)</name>
        <dbReference type="ChEBI" id="CHEBI:57540"/>
    </cofactor>
</comment>
<feature type="binding site" evidence="19">
    <location>
        <begin position="70"/>
        <end position="75"/>
    </location>
    <ligand>
        <name>NAD(+)</name>
        <dbReference type="ChEBI" id="CHEBI:57540"/>
    </ligand>
</feature>
<keyword evidence="16 19" id="KW-0057">Aromatic amino acid biosynthesis</keyword>
<dbReference type="CDD" id="cd08195">
    <property type="entry name" value="DHQS"/>
    <property type="match status" value="1"/>
</dbReference>
<evidence type="ECO:0000256" key="7">
    <source>
        <dbReference type="ARBA" id="ARBA00005412"/>
    </source>
</evidence>
<feature type="binding site" evidence="19">
    <location>
        <position position="150"/>
    </location>
    <ligand>
        <name>NAD(+)</name>
        <dbReference type="ChEBI" id="CHEBI:57540"/>
    </ligand>
</feature>
<keyword evidence="12 19" id="KW-0479">Metal-binding</keyword>
<dbReference type="Gene3D" id="1.20.1090.10">
    <property type="entry name" value="Dehydroquinate synthase-like - alpha domain"/>
    <property type="match status" value="1"/>
</dbReference>
<evidence type="ECO:0000256" key="11">
    <source>
        <dbReference type="ARBA" id="ARBA00022605"/>
    </source>
</evidence>
<reference evidence="22 23" key="1">
    <citation type="journal article" date="2019" name="Nat. Med.">
        <title>A library of human gut bacterial isolates paired with longitudinal multiomics data enables mechanistic microbiome research.</title>
        <authorList>
            <person name="Poyet M."/>
            <person name="Groussin M."/>
            <person name="Gibbons S.M."/>
            <person name="Avila-Pacheco J."/>
            <person name="Jiang X."/>
            <person name="Kearney S.M."/>
            <person name="Perrotta A.R."/>
            <person name="Berdy B."/>
            <person name="Zhao S."/>
            <person name="Lieberman T.D."/>
            <person name="Swanson P.K."/>
            <person name="Smith M."/>
            <person name="Roesemann S."/>
            <person name="Alexander J.E."/>
            <person name="Rich S.A."/>
            <person name="Livny J."/>
            <person name="Vlamakis H."/>
            <person name="Clish C."/>
            <person name="Bullock K."/>
            <person name="Deik A."/>
            <person name="Scott J."/>
            <person name="Pierce K.A."/>
            <person name="Xavier R.J."/>
            <person name="Alm E.J."/>
        </authorList>
    </citation>
    <scope>NUCLEOTIDE SEQUENCE [LARGE SCALE GENOMIC DNA]</scope>
    <source>
        <strain evidence="22 23">BIOML-A2</strain>
    </source>
</reference>
<evidence type="ECO:0000256" key="13">
    <source>
        <dbReference type="ARBA" id="ARBA00022741"/>
    </source>
</evidence>
<dbReference type="PANTHER" id="PTHR43622">
    <property type="entry name" value="3-DEHYDROQUINATE SYNTHASE"/>
    <property type="match status" value="1"/>
</dbReference>
<protein>
    <recommendedName>
        <fullName evidence="9 19">3-dehydroquinate synthase</fullName>
        <shortName evidence="19">DHQS</shortName>
        <ecNumber evidence="8 19">4.2.3.4</ecNumber>
    </recommendedName>
</protein>
<evidence type="ECO:0000256" key="6">
    <source>
        <dbReference type="ARBA" id="ARBA00004661"/>
    </source>
</evidence>
<proteinExistence type="inferred from homology"/>
<evidence type="ECO:0000256" key="1">
    <source>
        <dbReference type="ARBA" id="ARBA00001393"/>
    </source>
</evidence>
<gene>
    <name evidence="19 22" type="primary">aroB</name>
    <name evidence="22" type="ORF">GMD42_03305</name>
</gene>
<feature type="binding site" evidence="19">
    <location>
        <begin position="104"/>
        <end position="108"/>
    </location>
    <ligand>
        <name>NAD(+)</name>
        <dbReference type="ChEBI" id="CHEBI:57540"/>
    </ligand>
</feature>
<evidence type="ECO:0000256" key="9">
    <source>
        <dbReference type="ARBA" id="ARBA00017684"/>
    </source>
</evidence>
<dbReference type="RefSeq" id="WP_008810478.1">
    <property type="nucleotide sequence ID" value="NZ_CALFDP010000007.1"/>
</dbReference>
<dbReference type="InterPro" id="IPR030960">
    <property type="entry name" value="DHQS/DOIS_N"/>
</dbReference>
<dbReference type="PANTHER" id="PTHR43622:SF7">
    <property type="entry name" value="3-DEHYDROQUINATE SYNTHASE, CHLOROPLASTIC"/>
    <property type="match status" value="1"/>
</dbReference>
<evidence type="ECO:0000256" key="8">
    <source>
        <dbReference type="ARBA" id="ARBA00013031"/>
    </source>
</evidence>
<organism evidence="22 23">
    <name type="scientific">Parasutterella excrementihominis</name>
    <dbReference type="NCBI Taxonomy" id="487175"/>
    <lineage>
        <taxon>Bacteria</taxon>
        <taxon>Pseudomonadati</taxon>
        <taxon>Pseudomonadota</taxon>
        <taxon>Betaproteobacteria</taxon>
        <taxon>Burkholderiales</taxon>
        <taxon>Sutterellaceae</taxon>
        <taxon>Parasutterella</taxon>
    </lineage>
</organism>
<accession>A0A6I3S3H0</accession>
<evidence type="ECO:0000256" key="15">
    <source>
        <dbReference type="ARBA" id="ARBA00023027"/>
    </source>
</evidence>
<keyword evidence="18 19" id="KW-0170">Cobalt</keyword>
<dbReference type="GO" id="GO:0009073">
    <property type="term" value="P:aromatic amino acid family biosynthetic process"/>
    <property type="evidence" value="ECO:0007669"/>
    <property type="project" value="UniProtKB-KW"/>
</dbReference>
<dbReference type="EMBL" id="WNCL01000006">
    <property type="protein sequence ID" value="MTU42664.1"/>
    <property type="molecule type" value="Genomic_DNA"/>
</dbReference>
<evidence type="ECO:0000259" key="21">
    <source>
        <dbReference type="Pfam" id="PF24621"/>
    </source>
</evidence>
<sequence length="360" mass="38326">MKEVQVKVPGHSYTIKLGSGVIKELPAELKRLNPSSCLIATNITVGSLYLKKATDLCNGMCRTESVVLPDGEAYKDWGSVSAILEKLASMGADRKSVVIALGGGVVGDLAGFAAAIYMRGIRFIQVPTTLLAMVDSSVGGKTGMNMTAGKNLVGTFHQPEAVIADSDFLRTLPEREIGAGIAEIIKHGVLADKTYFEELERDMEKLRALDPETVAEVVGRSCEIKAGVVSRDEKEKGERAKLNLGHTFGHAIEKLTGYGTWLHGEAVAVGTVLAAVTAEKQGKINCGDVKRIQDLIHRAGLPVRIAGISASKAIEAMKGDKKSTKGVPHFILPVAIGTTVIEEVPEGLIKEALLEEGYEP</sequence>
<comment type="subcellular location">
    <subcellularLocation>
        <location evidence="5 19">Cytoplasm</location>
    </subcellularLocation>
</comment>
<comment type="caution">
    <text evidence="22">The sequence shown here is derived from an EMBL/GenBank/DDBJ whole genome shotgun (WGS) entry which is preliminary data.</text>
</comment>
<dbReference type="UniPathway" id="UPA00053">
    <property type="reaction ID" value="UER00085"/>
</dbReference>
<keyword evidence="13 19" id="KW-0547">Nucleotide-binding</keyword>
<comment type="similarity">
    <text evidence="7 19">Belongs to the sugar phosphate cyclases superfamily. Dehydroquinate synthase family.</text>
</comment>
<dbReference type="HAMAP" id="MF_00110">
    <property type="entry name" value="DHQ_synthase"/>
    <property type="match status" value="1"/>
</dbReference>
<evidence type="ECO:0000256" key="10">
    <source>
        <dbReference type="ARBA" id="ARBA00022490"/>
    </source>
</evidence>
<dbReference type="GO" id="GO:0008652">
    <property type="term" value="P:amino acid biosynthetic process"/>
    <property type="evidence" value="ECO:0007669"/>
    <property type="project" value="UniProtKB-KW"/>
</dbReference>
<evidence type="ECO:0000256" key="16">
    <source>
        <dbReference type="ARBA" id="ARBA00023141"/>
    </source>
</evidence>
<feature type="binding site" evidence="19">
    <location>
        <position position="183"/>
    </location>
    <ligand>
        <name>Zn(2+)</name>
        <dbReference type="ChEBI" id="CHEBI:29105"/>
    </ligand>
</feature>
<evidence type="ECO:0000313" key="23">
    <source>
        <dbReference type="Proteomes" id="UP000462362"/>
    </source>
</evidence>
<evidence type="ECO:0000256" key="2">
    <source>
        <dbReference type="ARBA" id="ARBA00001911"/>
    </source>
</evidence>
<feature type="binding site" evidence="19">
    <location>
        <position position="263"/>
    </location>
    <ligand>
        <name>Zn(2+)</name>
        <dbReference type="ChEBI" id="CHEBI:29105"/>
    </ligand>
</feature>
<evidence type="ECO:0000256" key="14">
    <source>
        <dbReference type="ARBA" id="ARBA00022833"/>
    </source>
</evidence>
<dbReference type="FunFam" id="3.40.50.1970:FF:000007">
    <property type="entry name" value="Pentafunctional AROM polypeptide"/>
    <property type="match status" value="1"/>
</dbReference>
<evidence type="ECO:0000256" key="18">
    <source>
        <dbReference type="ARBA" id="ARBA00023285"/>
    </source>
</evidence>
<keyword evidence="14 19" id="KW-0862">Zinc</keyword>
<evidence type="ECO:0000259" key="20">
    <source>
        <dbReference type="Pfam" id="PF01761"/>
    </source>
</evidence>
<dbReference type="GO" id="GO:0000166">
    <property type="term" value="F:nucleotide binding"/>
    <property type="evidence" value="ECO:0007669"/>
    <property type="project" value="UniProtKB-KW"/>
</dbReference>
<dbReference type="NCBIfam" id="TIGR01357">
    <property type="entry name" value="aroB"/>
    <property type="match status" value="1"/>
</dbReference>
<dbReference type="SUPFAM" id="SSF56796">
    <property type="entry name" value="Dehydroquinate synthase-like"/>
    <property type="match status" value="1"/>
</dbReference>
<dbReference type="GO" id="GO:0005737">
    <property type="term" value="C:cytoplasm"/>
    <property type="evidence" value="ECO:0007669"/>
    <property type="project" value="UniProtKB-SubCell"/>
</dbReference>
<evidence type="ECO:0000256" key="19">
    <source>
        <dbReference type="HAMAP-Rule" id="MF_00110"/>
    </source>
</evidence>
<dbReference type="InterPro" id="IPR056179">
    <property type="entry name" value="DHQS_C"/>
</dbReference>
<keyword evidence="15 19" id="KW-0520">NAD</keyword>
<dbReference type="Gene3D" id="3.40.50.1970">
    <property type="match status" value="1"/>
</dbReference>
<dbReference type="GO" id="GO:0046872">
    <property type="term" value="F:metal ion binding"/>
    <property type="evidence" value="ECO:0007669"/>
    <property type="project" value="UniProtKB-KW"/>
</dbReference>
<feature type="binding site" evidence="19">
    <location>
        <position position="141"/>
    </location>
    <ligand>
        <name>NAD(+)</name>
        <dbReference type="ChEBI" id="CHEBI:57540"/>
    </ligand>
</feature>
<evidence type="ECO:0000256" key="17">
    <source>
        <dbReference type="ARBA" id="ARBA00023239"/>
    </source>
</evidence>
<dbReference type="InterPro" id="IPR030963">
    <property type="entry name" value="DHQ_synth_fam"/>
</dbReference>
<keyword evidence="10 19" id="KW-0963">Cytoplasm</keyword>
<dbReference type="InterPro" id="IPR016037">
    <property type="entry name" value="DHQ_synth_AroB"/>
</dbReference>
<dbReference type="InterPro" id="IPR050071">
    <property type="entry name" value="Dehydroquinate_synthase"/>
</dbReference>
<dbReference type="Proteomes" id="UP000462362">
    <property type="component" value="Unassembled WGS sequence"/>
</dbReference>
<dbReference type="GO" id="GO:0003856">
    <property type="term" value="F:3-dehydroquinate synthase activity"/>
    <property type="evidence" value="ECO:0007669"/>
    <property type="project" value="UniProtKB-UniRule"/>
</dbReference>
<comment type="cofactor">
    <cofactor evidence="19">
        <name>Co(2+)</name>
        <dbReference type="ChEBI" id="CHEBI:48828"/>
    </cofactor>
    <cofactor evidence="19">
        <name>Zn(2+)</name>
        <dbReference type="ChEBI" id="CHEBI:29105"/>
    </cofactor>
    <text evidence="19">Binds 1 divalent metal cation per subunit. Can use either Co(2+) or Zn(2+).</text>
</comment>
<dbReference type="Pfam" id="PF24621">
    <property type="entry name" value="DHQS_C"/>
    <property type="match status" value="1"/>
</dbReference>
<feature type="binding site" evidence="19">
    <location>
        <begin position="168"/>
        <end position="171"/>
    </location>
    <ligand>
        <name>NAD(+)</name>
        <dbReference type="ChEBI" id="CHEBI:57540"/>
    </ligand>
</feature>
<dbReference type="EC" id="4.2.3.4" evidence="8 19"/>
<evidence type="ECO:0000256" key="4">
    <source>
        <dbReference type="ARBA" id="ARBA00003485"/>
    </source>
</evidence>
<evidence type="ECO:0000313" key="22">
    <source>
        <dbReference type="EMBL" id="MTU42664.1"/>
    </source>
</evidence>
<comment type="cofactor">
    <cofactor evidence="3">
        <name>Zn(2+)</name>
        <dbReference type="ChEBI" id="CHEBI:29105"/>
    </cofactor>
</comment>
<feature type="domain" description="3-dehydroquinate synthase N-terminal" evidence="20">
    <location>
        <begin position="66"/>
        <end position="177"/>
    </location>
</feature>
<name>A0A6I3S3H0_9BURK</name>
<dbReference type="GO" id="GO:0009423">
    <property type="term" value="P:chorismate biosynthetic process"/>
    <property type="evidence" value="ECO:0007669"/>
    <property type="project" value="UniProtKB-UniRule"/>
</dbReference>